<reference evidence="3 4" key="1">
    <citation type="submission" date="2019-06" db="EMBL/GenBank/DDBJ databases">
        <title>Sequencing the genomes of 1000 actinobacteria strains.</title>
        <authorList>
            <person name="Klenk H.-P."/>
        </authorList>
    </citation>
    <scope>NUCLEOTIDE SEQUENCE [LARGE SCALE GENOMIC DNA]</scope>
    <source>
        <strain evidence="3 4">DSM 44819</strain>
    </source>
</reference>
<keyword evidence="3" id="KW-0378">Hydrolase</keyword>
<feature type="compositionally biased region" description="Basic and acidic residues" evidence="1">
    <location>
        <begin position="34"/>
        <end position="48"/>
    </location>
</feature>
<dbReference type="PANTHER" id="PTHR46825">
    <property type="entry name" value="D-ALANYL-D-ALANINE-CARBOXYPEPTIDASE/ENDOPEPTIDASE AMPH"/>
    <property type="match status" value="1"/>
</dbReference>
<name>A0A542XMB3_SALAC</name>
<dbReference type="InterPro" id="IPR001466">
    <property type="entry name" value="Beta-lactam-related"/>
</dbReference>
<accession>A0A542XMB3</accession>
<dbReference type="InterPro" id="IPR050491">
    <property type="entry name" value="AmpC-like"/>
</dbReference>
<feature type="compositionally biased region" description="Basic residues" evidence="1">
    <location>
        <begin position="49"/>
        <end position="58"/>
    </location>
</feature>
<dbReference type="Proteomes" id="UP000315983">
    <property type="component" value="Unassembled WGS sequence"/>
</dbReference>
<comment type="caution">
    <text evidence="3">The sequence shown here is derived from an EMBL/GenBank/DDBJ whole genome shotgun (WGS) entry which is preliminary data.</text>
</comment>
<keyword evidence="3" id="KW-0121">Carboxypeptidase</keyword>
<dbReference type="GO" id="GO:0004180">
    <property type="term" value="F:carboxypeptidase activity"/>
    <property type="evidence" value="ECO:0007669"/>
    <property type="project" value="UniProtKB-KW"/>
</dbReference>
<keyword evidence="3" id="KW-0645">Protease</keyword>
<evidence type="ECO:0000259" key="2">
    <source>
        <dbReference type="Pfam" id="PF00144"/>
    </source>
</evidence>
<evidence type="ECO:0000313" key="3">
    <source>
        <dbReference type="EMBL" id="TQL36972.1"/>
    </source>
</evidence>
<evidence type="ECO:0000313" key="4">
    <source>
        <dbReference type="Proteomes" id="UP000315983"/>
    </source>
</evidence>
<proteinExistence type="predicted"/>
<gene>
    <name evidence="3" type="ORF">FB564_2113</name>
</gene>
<dbReference type="Gene3D" id="3.40.710.10">
    <property type="entry name" value="DD-peptidase/beta-lactamase superfamily"/>
    <property type="match status" value="1"/>
</dbReference>
<dbReference type="EMBL" id="VFOL01000001">
    <property type="protein sequence ID" value="TQL36972.1"/>
    <property type="molecule type" value="Genomic_DNA"/>
</dbReference>
<feature type="region of interest" description="Disordered" evidence="1">
    <location>
        <begin position="32"/>
        <end position="58"/>
    </location>
</feature>
<feature type="domain" description="Beta-lactamase-related" evidence="2">
    <location>
        <begin position="136"/>
        <end position="451"/>
    </location>
</feature>
<organism evidence="3 4">
    <name type="scientific">Salinispora arenicola</name>
    <dbReference type="NCBI Taxonomy" id="168697"/>
    <lineage>
        <taxon>Bacteria</taxon>
        <taxon>Bacillati</taxon>
        <taxon>Actinomycetota</taxon>
        <taxon>Actinomycetes</taxon>
        <taxon>Micromonosporales</taxon>
        <taxon>Micromonosporaceae</taxon>
        <taxon>Salinispora</taxon>
    </lineage>
</organism>
<dbReference type="AlphaFoldDB" id="A0A542XMB3"/>
<dbReference type="Pfam" id="PF00144">
    <property type="entry name" value="Beta-lactamase"/>
    <property type="match status" value="1"/>
</dbReference>
<protein>
    <submittedName>
        <fullName evidence="3">D-alanyl-D-alanine carboxypeptidase</fullName>
    </submittedName>
</protein>
<sequence>MRAVVWLPPPRKGGLAGSILMCFPSRLRSPNEFSPRHEGNEETFMSDRNRRHRRPTSWTTRRRAMAAVTSFAARRRAMTAITSFATRRRAVAAVTSFAIVGGLALSAATPAASAETVRPRDGVQADLDRLVSEDTFPAALAAVRTSDGRTRNYTAGVAALGTKRTPPVDGRVRIGSNTKTFVATVVLQLVGEDKVDLDEPIETYLPNLIRGDGIDGRQITVRQVLQHTSGLPGYVDDIAPDFFLLQHTYFEPRDLLDLALADKASFEPGTTWEYSNTNYIVAGLLIQKVTGRPVAEEITNRIIVPLQLRDTYFPRVGEQGIRGRHPHGYYTDDPDKPLQDVTRMDPSWAWAAGAMISSPSDTNRFFTALLAGDLLRPAELDQMRTTVPASPILAYGLGLMSWDLPCGDRAWGHGGDIPGFTTRGGVTEDGRAVTLAVTSTPTTETSANQVDAAVSAALCE</sequence>
<evidence type="ECO:0000256" key="1">
    <source>
        <dbReference type="SAM" id="MobiDB-lite"/>
    </source>
</evidence>
<dbReference type="PANTHER" id="PTHR46825:SF7">
    <property type="entry name" value="D-ALANYL-D-ALANINE CARBOXYPEPTIDASE"/>
    <property type="match status" value="1"/>
</dbReference>
<dbReference type="InterPro" id="IPR012338">
    <property type="entry name" value="Beta-lactam/transpept-like"/>
</dbReference>
<dbReference type="SUPFAM" id="SSF56601">
    <property type="entry name" value="beta-lactamase/transpeptidase-like"/>
    <property type="match status" value="1"/>
</dbReference>